<dbReference type="Proteomes" id="UP000790580">
    <property type="component" value="Unassembled WGS sequence"/>
</dbReference>
<keyword evidence="4 6" id="KW-1133">Transmembrane helix</keyword>
<dbReference type="Pfam" id="PF04172">
    <property type="entry name" value="LrgB"/>
    <property type="match status" value="1"/>
</dbReference>
<dbReference type="PANTHER" id="PTHR30249">
    <property type="entry name" value="PUTATIVE SEROTONIN TRANSPORTER"/>
    <property type="match status" value="1"/>
</dbReference>
<feature type="transmembrane region" description="Helical" evidence="6">
    <location>
        <begin position="62"/>
        <end position="79"/>
    </location>
</feature>
<sequence length="227" mass="24255">MDKILPILIIMGIILVYLGCRYIYMKYQSPFTLPVLLATVVIIVILLTFNVSYETFLTGGKWIDMLLGPAVVALAYPLYNQRKLLKDFYIPITIGVFTGALIGVMSGVILAKLLRFNDSILYSIAPKSVTTPVAMDISGSLGGISPLAAVFVMIAGIGGAVMSTFTFKYTGINHFIGRGVGIGCASHAIGTSKAMEYGEKEGAVSTIAMVMSAVIVSLISPLVLLLF</sequence>
<comment type="caution">
    <text evidence="7">The sequence shown here is derived from an EMBL/GenBank/DDBJ whole genome shotgun (WGS) entry which is preliminary data.</text>
</comment>
<evidence type="ECO:0000256" key="6">
    <source>
        <dbReference type="SAM" id="Phobius"/>
    </source>
</evidence>
<reference evidence="7 8" key="1">
    <citation type="submission" date="2021-06" db="EMBL/GenBank/DDBJ databases">
        <title>Bacillus sp. RD4P76, an endophyte from a halophyte.</title>
        <authorList>
            <person name="Sun J.-Q."/>
        </authorList>
    </citation>
    <scope>NUCLEOTIDE SEQUENCE [LARGE SCALE GENOMIC DNA]</scope>
    <source>
        <strain evidence="7 8">JCM 17098</strain>
    </source>
</reference>
<organism evidence="7 8">
    <name type="scientific">Evansella alkalicola</name>
    <dbReference type="NCBI Taxonomy" id="745819"/>
    <lineage>
        <taxon>Bacteria</taxon>
        <taxon>Bacillati</taxon>
        <taxon>Bacillota</taxon>
        <taxon>Bacilli</taxon>
        <taxon>Bacillales</taxon>
        <taxon>Bacillaceae</taxon>
        <taxon>Evansella</taxon>
    </lineage>
</organism>
<evidence type="ECO:0000256" key="2">
    <source>
        <dbReference type="ARBA" id="ARBA00022475"/>
    </source>
</evidence>
<evidence type="ECO:0000256" key="1">
    <source>
        <dbReference type="ARBA" id="ARBA00004651"/>
    </source>
</evidence>
<dbReference type="InterPro" id="IPR007300">
    <property type="entry name" value="CidB/LrgB"/>
</dbReference>
<feature type="transmembrane region" description="Helical" evidence="6">
    <location>
        <begin position="203"/>
        <end position="226"/>
    </location>
</feature>
<evidence type="ECO:0000313" key="8">
    <source>
        <dbReference type="Proteomes" id="UP000790580"/>
    </source>
</evidence>
<feature type="transmembrane region" description="Helical" evidence="6">
    <location>
        <begin position="6"/>
        <end position="24"/>
    </location>
</feature>
<feature type="transmembrane region" description="Helical" evidence="6">
    <location>
        <begin position="144"/>
        <end position="167"/>
    </location>
</feature>
<evidence type="ECO:0000313" key="7">
    <source>
        <dbReference type="EMBL" id="MBU9721553.1"/>
    </source>
</evidence>
<keyword evidence="5 6" id="KW-0472">Membrane</keyword>
<feature type="transmembrane region" description="Helical" evidence="6">
    <location>
        <begin position="31"/>
        <end position="50"/>
    </location>
</feature>
<evidence type="ECO:0000256" key="3">
    <source>
        <dbReference type="ARBA" id="ARBA00022692"/>
    </source>
</evidence>
<keyword evidence="2" id="KW-1003">Cell membrane</keyword>
<evidence type="ECO:0000256" key="5">
    <source>
        <dbReference type="ARBA" id="ARBA00023136"/>
    </source>
</evidence>
<accession>A0ABS6JSL5</accession>
<dbReference type="PANTHER" id="PTHR30249:SF17">
    <property type="entry name" value="HOLIN-LIKE PROTEIN CIDB"/>
    <property type="match status" value="1"/>
</dbReference>
<keyword evidence="8" id="KW-1185">Reference proteome</keyword>
<proteinExistence type="predicted"/>
<dbReference type="RefSeq" id="WP_088076625.1">
    <property type="nucleotide sequence ID" value="NZ_JAHQCR010000036.1"/>
</dbReference>
<protein>
    <submittedName>
        <fullName evidence="7">LrgB family protein</fullName>
    </submittedName>
</protein>
<gene>
    <name evidence="7" type="ORF">KS407_08860</name>
</gene>
<name>A0ABS6JSL5_9BACI</name>
<feature type="transmembrane region" description="Helical" evidence="6">
    <location>
        <begin position="88"/>
        <end position="111"/>
    </location>
</feature>
<dbReference type="EMBL" id="JAHQCR010000036">
    <property type="protein sequence ID" value="MBU9721553.1"/>
    <property type="molecule type" value="Genomic_DNA"/>
</dbReference>
<comment type="subcellular location">
    <subcellularLocation>
        <location evidence="1">Cell membrane</location>
        <topology evidence="1">Multi-pass membrane protein</topology>
    </subcellularLocation>
</comment>
<keyword evidence="3 6" id="KW-0812">Transmembrane</keyword>
<evidence type="ECO:0000256" key="4">
    <source>
        <dbReference type="ARBA" id="ARBA00022989"/>
    </source>
</evidence>